<dbReference type="OrthoDB" id="10351903at2759"/>
<organism evidence="3">
    <name type="scientific">Cladocopium goreaui</name>
    <dbReference type="NCBI Taxonomy" id="2562237"/>
    <lineage>
        <taxon>Eukaryota</taxon>
        <taxon>Sar</taxon>
        <taxon>Alveolata</taxon>
        <taxon>Dinophyceae</taxon>
        <taxon>Suessiales</taxon>
        <taxon>Symbiodiniaceae</taxon>
        <taxon>Cladocopium</taxon>
    </lineage>
</organism>
<feature type="compositionally biased region" description="Pro residues" evidence="2">
    <location>
        <begin position="449"/>
        <end position="484"/>
    </location>
</feature>
<dbReference type="EMBL" id="CAMXCT030003893">
    <property type="protein sequence ID" value="CAL4794108.1"/>
    <property type="molecule type" value="Genomic_DNA"/>
</dbReference>
<keyword evidence="4" id="KW-0540">Nuclease</keyword>
<proteinExistence type="predicted"/>
<evidence type="ECO:0000256" key="1">
    <source>
        <dbReference type="SAM" id="Coils"/>
    </source>
</evidence>
<dbReference type="GO" id="GO:0004519">
    <property type="term" value="F:endonuclease activity"/>
    <property type="evidence" value="ECO:0007669"/>
    <property type="project" value="UniProtKB-KW"/>
</dbReference>
<dbReference type="AlphaFoldDB" id="A0A9P1DBS0"/>
<keyword evidence="1" id="KW-0175">Coiled coil</keyword>
<feature type="region of interest" description="Disordered" evidence="2">
    <location>
        <begin position="423"/>
        <end position="497"/>
    </location>
</feature>
<comment type="caution">
    <text evidence="3">The sequence shown here is derived from an EMBL/GenBank/DDBJ whole genome shotgun (WGS) entry which is preliminary data.</text>
</comment>
<evidence type="ECO:0000313" key="3">
    <source>
        <dbReference type="EMBL" id="CAI4006796.1"/>
    </source>
</evidence>
<protein>
    <submittedName>
        <fullName evidence="4">Endonuclease/exonuclease/phosphatase domain-containing protein</fullName>
    </submittedName>
</protein>
<feature type="region of interest" description="Disordered" evidence="2">
    <location>
        <begin position="1"/>
        <end position="25"/>
    </location>
</feature>
<keyword evidence="4" id="KW-0255">Endonuclease</keyword>
<dbReference type="EMBL" id="CAMXCT020003893">
    <property type="protein sequence ID" value="CAL1160171.1"/>
    <property type="molecule type" value="Genomic_DNA"/>
</dbReference>
<reference evidence="3" key="1">
    <citation type="submission" date="2022-10" db="EMBL/GenBank/DDBJ databases">
        <authorList>
            <person name="Chen Y."/>
            <person name="Dougan E. K."/>
            <person name="Chan C."/>
            <person name="Rhodes N."/>
            <person name="Thang M."/>
        </authorList>
    </citation>
    <scope>NUCLEOTIDE SEQUENCE</scope>
</reference>
<reference evidence="4 5" key="2">
    <citation type="submission" date="2024-05" db="EMBL/GenBank/DDBJ databases">
        <authorList>
            <person name="Chen Y."/>
            <person name="Shah S."/>
            <person name="Dougan E. K."/>
            <person name="Thang M."/>
            <person name="Chan C."/>
        </authorList>
    </citation>
    <scope>NUCLEOTIDE SEQUENCE [LARGE SCALE GENOMIC DNA]</scope>
</reference>
<dbReference type="Proteomes" id="UP001152797">
    <property type="component" value="Unassembled WGS sequence"/>
</dbReference>
<gene>
    <name evidence="3" type="ORF">C1SCF055_LOCUS32401</name>
</gene>
<feature type="coiled-coil region" evidence="1">
    <location>
        <begin position="281"/>
        <end position="364"/>
    </location>
</feature>
<feature type="compositionally biased region" description="Polar residues" evidence="2">
    <location>
        <begin position="426"/>
        <end position="442"/>
    </location>
</feature>
<accession>A0A9P1DBS0</accession>
<keyword evidence="5" id="KW-1185">Reference proteome</keyword>
<evidence type="ECO:0000313" key="5">
    <source>
        <dbReference type="Proteomes" id="UP001152797"/>
    </source>
</evidence>
<feature type="region of interest" description="Disordered" evidence="2">
    <location>
        <begin position="246"/>
        <end position="266"/>
    </location>
</feature>
<evidence type="ECO:0000313" key="4">
    <source>
        <dbReference type="EMBL" id="CAL4794108.1"/>
    </source>
</evidence>
<keyword evidence="4" id="KW-0378">Hydrolase</keyword>
<name>A0A9P1DBS0_9DINO</name>
<feature type="compositionally biased region" description="Polar residues" evidence="2">
    <location>
        <begin position="9"/>
        <end position="25"/>
    </location>
</feature>
<evidence type="ECO:0000256" key="2">
    <source>
        <dbReference type="SAM" id="MobiDB-lite"/>
    </source>
</evidence>
<dbReference type="EMBL" id="CAMXCT010003893">
    <property type="protein sequence ID" value="CAI4006796.1"/>
    <property type="molecule type" value="Genomic_DNA"/>
</dbReference>
<sequence length="643" mass="68970">MAAAPTAISMVSTPPRASQTGRARPGISTQIAVTSPVPMYQFAPVTSPVIPTLLAPQASPPPTKLNSPVRDELQKLLSRNSHFEPSDDRRPVQALPRASNVVAAQVAAFSEEAKMVSRRHSSISQAPEPSPLISTVSNVSEVMSFLHTPLSSSVKVINVMAQAPAVVPASNCLPKVLSSPSEADPLMWSHGFNSLGSYMAAKAMGKLPEYSEALPPPSTMLTGPSTFFDVDLEKVGLSPLPLVTPDTDLSKEIPTPPCEPGSLTAGLADPETVERCRDSYNRELDRQLQDATRKLEQANAEKKHRLREEARRLREQYNAEVENELLEQARVVVERFSDRMAVLQEEADRQHQRLEKEAQELMKESQRYYHFKAEARRLLGSSASMMPSFMGRGLSSPGTGYGGCGGYGGYGHLPRWDHEDLPAFPTFSQRSPNLQDLLNGASNPLYGSAPPPPPPPPKLHGRDMPPPSNTSLAPPAPLVAPKPSGPATAPMAPPSPVGPTAQAVPVMAPIRCQSTVSAGVSPMSATRFLQTVNRGTQAGSPPGPSPVATFHGASEWTPPETPRPCAPVCPSAPLHMCSRSPLGALQVPQGSTKVWHPAPRGVSQQFTNDMFYPQGDFMGNLANPIPIPYRTGMSDLSEKVTSV</sequence>